<name>A0A291RC57_9NOCA</name>
<organism evidence="1 2">
    <name type="scientific">Nocardia terpenica</name>
    <dbReference type="NCBI Taxonomy" id="455432"/>
    <lineage>
        <taxon>Bacteria</taxon>
        <taxon>Bacillati</taxon>
        <taxon>Actinomycetota</taxon>
        <taxon>Actinomycetes</taxon>
        <taxon>Mycobacteriales</taxon>
        <taxon>Nocardiaceae</taxon>
        <taxon>Nocardia</taxon>
    </lineage>
</organism>
<protein>
    <submittedName>
        <fullName evidence="1">Uncharacterized protein</fullName>
    </submittedName>
</protein>
<reference evidence="1 2" key="1">
    <citation type="submission" date="2017-10" db="EMBL/GenBank/DDBJ databases">
        <title>Comparative genomics between pathogenic Norcardia.</title>
        <authorList>
            <person name="Zeng L."/>
        </authorList>
    </citation>
    <scope>NUCLEOTIDE SEQUENCE [LARGE SCALE GENOMIC DNA]</scope>
    <source>
        <strain evidence="1 2">NC_YFY_NT001</strain>
    </source>
</reference>
<dbReference type="Proteomes" id="UP000221961">
    <property type="component" value="Chromosome"/>
</dbReference>
<accession>A0A291RC57</accession>
<evidence type="ECO:0000313" key="1">
    <source>
        <dbReference type="EMBL" id="ATL65116.1"/>
    </source>
</evidence>
<dbReference type="AlphaFoldDB" id="A0A291RC57"/>
<dbReference type="EMBL" id="CP023778">
    <property type="protein sequence ID" value="ATL65116.1"/>
    <property type="molecule type" value="Genomic_DNA"/>
</dbReference>
<dbReference type="KEGG" id="ntp:CRH09_01615"/>
<dbReference type="GeneID" id="88356133"/>
<proteinExistence type="predicted"/>
<gene>
    <name evidence="1" type="ORF">CRH09_01615</name>
</gene>
<evidence type="ECO:0000313" key="2">
    <source>
        <dbReference type="Proteomes" id="UP000221961"/>
    </source>
</evidence>
<sequence length="246" mass="26936">MTLPITAPADPTHRCRQRHRCVARVRDDDGRWLGGGVDRAGTLCRGCEDAAFAAIRQLYDDWCLLEVAKLAPPPRDQAPKVTRSGLYTVPIRLDIDTLQSAIEDETLTWARTLTHGDPLPAARGECVRRCVAILSTHLGTLVDLPRRPRWRMTPCPDGGDDLVRIGLDGVDAVLQLADLHRYTCNALGLTETRIWLPDPCHVCGVKALTSSHDQEIVTCQACRSVWGKEEFARLNGVGVLGAGSAT</sequence>
<dbReference type="RefSeq" id="WP_098692431.1">
    <property type="nucleotide sequence ID" value="NZ_CP023778.1"/>
</dbReference>